<evidence type="ECO:0000313" key="2">
    <source>
        <dbReference type="EMBL" id="ORX38913.1"/>
    </source>
</evidence>
<organism evidence="2 3">
    <name type="scientific">Kockovaella imperatae</name>
    <dbReference type="NCBI Taxonomy" id="4999"/>
    <lineage>
        <taxon>Eukaryota</taxon>
        <taxon>Fungi</taxon>
        <taxon>Dikarya</taxon>
        <taxon>Basidiomycota</taxon>
        <taxon>Agaricomycotina</taxon>
        <taxon>Tremellomycetes</taxon>
        <taxon>Tremellales</taxon>
        <taxon>Cuniculitremaceae</taxon>
        <taxon>Kockovaella</taxon>
    </lineage>
</organism>
<evidence type="ECO:0000256" key="1">
    <source>
        <dbReference type="SAM" id="MobiDB-lite"/>
    </source>
</evidence>
<dbReference type="RefSeq" id="XP_021872776.1">
    <property type="nucleotide sequence ID" value="XM_022017919.1"/>
</dbReference>
<dbReference type="InParanoid" id="A0A1Y1ULI3"/>
<comment type="caution">
    <text evidence="2">The sequence shown here is derived from an EMBL/GenBank/DDBJ whole genome shotgun (WGS) entry which is preliminary data.</text>
</comment>
<accession>A0A1Y1ULI3</accession>
<feature type="region of interest" description="Disordered" evidence="1">
    <location>
        <begin position="1"/>
        <end position="45"/>
    </location>
</feature>
<sequence>MSSVFDDFSSGSAQAAPSRSSTSNSASLDPLLLTPPTDQLGESWWSISSGSSHLRRSEPDFSFHPGDFGGYDDTTCGLVTPITANQSAVDELTPTATHHVPQDDTDVPISSSPLTRCPAVPLGLYLEALSGTDARSDTSESTTFDDTGAIFMKTRTEFRAKWAKIHPVDLARMGDSEAINMRESQGPRIYEVDAKGQQAPTGPDGVDDDEFYLNGPPLRTWQIRAPVAKQIRVDGKAETVYENSTVAIYALDRVFLPSTECLCGSPKMLPVEFDEQEPMTVPPVNSADWWSIDLSSPCLPEIGPLSTGEEIPDDISIFDLDEEFAIGNEDKDKLVIAAMQTREDDAKSMFAAVRDKKGKVEDALKVRGQREPQLHSEGLDPPFPVWWVRKTWSDVKEVCKLVYNA</sequence>
<dbReference type="Proteomes" id="UP000193218">
    <property type="component" value="Unassembled WGS sequence"/>
</dbReference>
<reference evidence="2 3" key="1">
    <citation type="submission" date="2017-03" db="EMBL/GenBank/DDBJ databases">
        <title>Widespread Adenine N6-methylation of Active Genes in Fungi.</title>
        <authorList>
            <consortium name="DOE Joint Genome Institute"/>
            <person name="Mondo S.J."/>
            <person name="Dannebaum R.O."/>
            <person name="Kuo R.C."/>
            <person name="Louie K.B."/>
            <person name="Bewick A.J."/>
            <person name="Labutti K."/>
            <person name="Haridas S."/>
            <person name="Kuo A."/>
            <person name="Salamov A."/>
            <person name="Ahrendt S.R."/>
            <person name="Lau R."/>
            <person name="Bowen B.P."/>
            <person name="Lipzen A."/>
            <person name="Sullivan W."/>
            <person name="Andreopoulos W.B."/>
            <person name="Clum A."/>
            <person name="Lindquist E."/>
            <person name="Daum C."/>
            <person name="Northen T.R."/>
            <person name="Ramamoorthy G."/>
            <person name="Schmitz R.J."/>
            <person name="Gryganskyi A."/>
            <person name="Culley D."/>
            <person name="Magnuson J."/>
            <person name="James T.Y."/>
            <person name="O'Malley M.A."/>
            <person name="Stajich J.E."/>
            <person name="Spatafora J.W."/>
            <person name="Visel A."/>
            <person name="Grigoriev I.V."/>
        </authorList>
    </citation>
    <scope>NUCLEOTIDE SEQUENCE [LARGE SCALE GENOMIC DNA]</scope>
    <source>
        <strain evidence="2 3">NRRL Y-17943</strain>
    </source>
</reference>
<dbReference type="GeneID" id="33559728"/>
<dbReference type="EMBL" id="NBSH01000003">
    <property type="protein sequence ID" value="ORX38913.1"/>
    <property type="molecule type" value="Genomic_DNA"/>
</dbReference>
<feature type="compositionally biased region" description="Polar residues" evidence="1">
    <location>
        <begin position="1"/>
        <end position="13"/>
    </location>
</feature>
<proteinExistence type="predicted"/>
<protein>
    <submittedName>
        <fullName evidence="2">Uncharacterized protein</fullName>
    </submittedName>
</protein>
<keyword evidence="3" id="KW-1185">Reference proteome</keyword>
<name>A0A1Y1ULI3_9TREE</name>
<feature type="compositionally biased region" description="Low complexity" evidence="1">
    <location>
        <begin position="15"/>
        <end position="45"/>
    </location>
</feature>
<dbReference type="AlphaFoldDB" id="A0A1Y1ULI3"/>
<evidence type="ECO:0000313" key="3">
    <source>
        <dbReference type="Proteomes" id="UP000193218"/>
    </source>
</evidence>
<gene>
    <name evidence="2" type="ORF">BD324DRAFT_649012</name>
</gene>